<proteinExistence type="predicted"/>
<evidence type="ECO:0000313" key="2">
    <source>
        <dbReference type="Proteomes" id="UP001732700"/>
    </source>
</evidence>
<reference evidence="1" key="1">
    <citation type="submission" date="2021-05" db="EMBL/GenBank/DDBJ databases">
        <authorList>
            <person name="Scholz U."/>
            <person name="Mascher M."/>
            <person name="Fiebig A."/>
        </authorList>
    </citation>
    <scope>NUCLEOTIDE SEQUENCE [LARGE SCALE GENOMIC DNA]</scope>
</reference>
<accession>A0ACD6A631</accession>
<dbReference type="EnsemblPlants" id="AVESA.00010b.r2.7CG0688020.1">
    <property type="protein sequence ID" value="AVESA.00010b.r2.7CG0688020.1.CDS"/>
    <property type="gene ID" value="AVESA.00010b.r2.7CG0688020"/>
</dbReference>
<protein>
    <submittedName>
        <fullName evidence="1">Uncharacterized protein</fullName>
    </submittedName>
</protein>
<evidence type="ECO:0000313" key="1">
    <source>
        <dbReference type="EnsemblPlants" id="AVESA.00010b.r2.7CG0688020.1.CDS"/>
    </source>
</evidence>
<organism evidence="1 2">
    <name type="scientific">Avena sativa</name>
    <name type="common">Oat</name>
    <dbReference type="NCBI Taxonomy" id="4498"/>
    <lineage>
        <taxon>Eukaryota</taxon>
        <taxon>Viridiplantae</taxon>
        <taxon>Streptophyta</taxon>
        <taxon>Embryophyta</taxon>
        <taxon>Tracheophyta</taxon>
        <taxon>Spermatophyta</taxon>
        <taxon>Magnoliopsida</taxon>
        <taxon>Liliopsida</taxon>
        <taxon>Poales</taxon>
        <taxon>Poaceae</taxon>
        <taxon>BOP clade</taxon>
        <taxon>Pooideae</taxon>
        <taxon>Poodae</taxon>
        <taxon>Poeae</taxon>
        <taxon>Poeae Chloroplast Group 1 (Aveneae type)</taxon>
        <taxon>Aveninae</taxon>
        <taxon>Avena</taxon>
    </lineage>
</organism>
<name>A0ACD6A631_AVESA</name>
<reference evidence="1" key="2">
    <citation type="submission" date="2025-09" db="UniProtKB">
        <authorList>
            <consortium name="EnsemblPlants"/>
        </authorList>
    </citation>
    <scope>IDENTIFICATION</scope>
</reference>
<keyword evidence="2" id="KW-1185">Reference proteome</keyword>
<sequence length="279" mass="32819">MPRNTGRDKEVVDLVSDEDGDGVDVCQNKHSLTGSRPKAKTSRRLNNALPSSHLPPKKRFNRLSYSRRQKINKDKLDTEIFELCMEDLWTCIDPENKSDYAYFDSSWFNMYMNGIDKSNILRWIKAKKIFSRQYVYVPVVGWGRWRLLVLCNFGETSYLGTEKGPRMLLLDSLKATEQTRLRTTINRFVVDILKNEEREESEQFINQVELEFPEVPRQSGDDCGIYVLYFVYCFLVIKELGEDLSKLDALFDPEELENLEYIRKDIHSYREKRDPKIAE</sequence>
<dbReference type="Proteomes" id="UP001732700">
    <property type="component" value="Chromosome 7C"/>
</dbReference>